<dbReference type="EMBL" id="JACJJL010000026">
    <property type="protein sequence ID" value="MBM6662675.1"/>
    <property type="molecule type" value="Genomic_DNA"/>
</dbReference>
<evidence type="ECO:0000313" key="1">
    <source>
        <dbReference type="EMBL" id="MBM6662675.1"/>
    </source>
</evidence>
<protein>
    <submittedName>
        <fullName evidence="1">Uncharacterized protein</fullName>
    </submittedName>
</protein>
<proteinExistence type="predicted"/>
<reference evidence="1 2" key="1">
    <citation type="journal article" date="2021" name="Sci. Rep.">
        <title>The distribution of antibiotic resistance genes in chicken gut microbiota commensals.</title>
        <authorList>
            <person name="Juricova H."/>
            <person name="Matiasovicova J."/>
            <person name="Kubasova T."/>
            <person name="Cejkova D."/>
            <person name="Rychlik I."/>
        </authorList>
    </citation>
    <scope>NUCLEOTIDE SEQUENCE [LARGE SCALE GENOMIC DNA]</scope>
    <source>
        <strain evidence="1 2">An819</strain>
    </source>
</reference>
<accession>A0A938WQ84</accession>
<organism evidence="1 2">
    <name type="scientific">Marseilla massiliensis</name>
    <dbReference type="NCBI Taxonomy" id="1841864"/>
    <lineage>
        <taxon>Bacteria</taxon>
        <taxon>Pseudomonadati</taxon>
        <taxon>Bacteroidota</taxon>
        <taxon>Bacteroidia</taxon>
        <taxon>Bacteroidales</taxon>
        <taxon>Prevotellaceae</taxon>
        <taxon>Marseilla</taxon>
    </lineage>
</organism>
<dbReference type="RefSeq" id="WP_205111307.1">
    <property type="nucleotide sequence ID" value="NZ_JACJJL010000026.1"/>
</dbReference>
<name>A0A938WQ84_9BACT</name>
<gene>
    <name evidence="1" type="ORF">H6B30_13100</name>
</gene>
<keyword evidence="2" id="KW-1185">Reference proteome</keyword>
<comment type="caution">
    <text evidence="1">The sequence shown here is derived from an EMBL/GenBank/DDBJ whole genome shotgun (WGS) entry which is preliminary data.</text>
</comment>
<dbReference type="AlphaFoldDB" id="A0A938WQ84"/>
<sequence>MEDEGKFGVPMLSNKQHFGYLANGLKFLSDVRQTQPDWGIPELLMPSFEVVMKKSAKSFYGIDHQLFQEFYKDNVCGILLSRDCGTIVYGFGEDTLHVWLFREDGGISNLYMYFYIESTKDNVRHIYTWPTLTADDQLFAGNKEEREQIYERLANKLMVYLAVKKYVKVETIIVPVGTTAKLDDKILGYKSKEKVRNESGQEVIVMDSRWFRKIVNDNEIFVRGFFRFQNKKDEKGEWYKELIFVDSFVRHGYHRNALIEEENNSKE</sequence>
<dbReference type="Proteomes" id="UP000764045">
    <property type="component" value="Unassembled WGS sequence"/>
</dbReference>
<evidence type="ECO:0000313" key="2">
    <source>
        <dbReference type="Proteomes" id="UP000764045"/>
    </source>
</evidence>